<evidence type="ECO:0000313" key="2">
    <source>
        <dbReference type="Proteomes" id="UP000623440"/>
    </source>
</evidence>
<reference evidence="1 2" key="1">
    <citation type="journal article" date="2020" name="ISME J.">
        <title>Comparative genomics reveals insights into cyanobacterial evolution and habitat adaptation.</title>
        <authorList>
            <person name="Chen M.Y."/>
            <person name="Teng W.K."/>
            <person name="Zhao L."/>
            <person name="Hu C.X."/>
            <person name="Zhou Y.K."/>
            <person name="Han B.P."/>
            <person name="Song L.R."/>
            <person name="Shu W.S."/>
        </authorList>
    </citation>
    <scope>NUCLEOTIDE SEQUENCE [LARGE SCALE GENOMIC DNA]</scope>
    <source>
        <strain evidence="1 2">FACHB-838</strain>
    </source>
</reference>
<accession>A0ABR8DID0</accession>
<dbReference type="RefSeq" id="WP_190939837.1">
    <property type="nucleotide sequence ID" value="NZ_JACJSI010000008.1"/>
</dbReference>
<evidence type="ECO:0000313" key="1">
    <source>
        <dbReference type="EMBL" id="MBD2529224.1"/>
    </source>
</evidence>
<proteinExistence type="predicted"/>
<keyword evidence="2" id="KW-1185">Reference proteome</keyword>
<sequence>MTSLIKEIRQKVADEKFEFSKHAVDQSILRQVQVQEIREVIANGQVIEDYPNDKYGPSCLISGLTQAQRPIHVQCSYPSRPLVKIITLYQPDPQKWNENFTQRRNRGND</sequence>
<comment type="caution">
    <text evidence="1">The sequence shown here is derived from an EMBL/GenBank/DDBJ whole genome shotgun (WGS) entry which is preliminary data.</text>
</comment>
<dbReference type="Pfam" id="PF14076">
    <property type="entry name" value="DUF4258"/>
    <property type="match status" value="1"/>
</dbReference>
<dbReference type="Proteomes" id="UP000623440">
    <property type="component" value="Unassembled WGS sequence"/>
</dbReference>
<dbReference type="EMBL" id="JACJSI010000008">
    <property type="protein sequence ID" value="MBD2529224.1"/>
    <property type="molecule type" value="Genomic_DNA"/>
</dbReference>
<dbReference type="InterPro" id="IPR025354">
    <property type="entry name" value="DUF4258"/>
</dbReference>
<name>A0ABR8DID0_9NOSO</name>
<gene>
    <name evidence="1" type="ORF">H6G97_06420</name>
</gene>
<organism evidence="1 2">
    <name type="scientific">Nostoc flagelliforme FACHB-838</name>
    <dbReference type="NCBI Taxonomy" id="2692904"/>
    <lineage>
        <taxon>Bacteria</taxon>
        <taxon>Bacillati</taxon>
        <taxon>Cyanobacteriota</taxon>
        <taxon>Cyanophyceae</taxon>
        <taxon>Nostocales</taxon>
        <taxon>Nostocaceae</taxon>
        <taxon>Nostoc</taxon>
    </lineage>
</organism>
<protein>
    <submittedName>
        <fullName evidence="1">DUF4258 domain-containing protein</fullName>
    </submittedName>
</protein>